<keyword evidence="1" id="KW-0433">Leucine-rich repeat</keyword>
<gene>
    <name evidence="5" type="ORF">HCN44_002330</name>
</gene>
<dbReference type="PANTHER" id="PTHR45712:SF22">
    <property type="entry name" value="INSULIN-LIKE GROWTH FACTOR-BINDING PROTEIN COMPLEX ACID LABILE SUBUNIT"/>
    <property type="match status" value="1"/>
</dbReference>
<keyword evidence="3" id="KW-0812">Transmembrane</keyword>
<dbReference type="PANTHER" id="PTHR45712">
    <property type="entry name" value="AGAP008170-PA"/>
    <property type="match status" value="1"/>
</dbReference>
<keyword evidence="2" id="KW-0677">Repeat</keyword>
<dbReference type="AlphaFoldDB" id="A0A834Y3X2"/>
<evidence type="ECO:0000256" key="2">
    <source>
        <dbReference type="ARBA" id="ARBA00022737"/>
    </source>
</evidence>
<dbReference type="SUPFAM" id="SSF52058">
    <property type="entry name" value="L domain-like"/>
    <property type="match status" value="1"/>
</dbReference>
<organism evidence="5 6">
    <name type="scientific">Aphidius gifuensis</name>
    <name type="common">Parasitoid wasp</name>
    <dbReference type="NCBI Taxonomy" id="684658"/>
    <lineage>
        <taxon>Eukaryota</taxon>
        <taxon>Metazoa</taxon>
        <taxon>Ecdysozoa</taxon>
        <taxon>Arthropoda</taxon>
        <taxon>Hexapoda</taxon>
        <taxon>Insecta</taxon>
        <taxon>Pterygota</taxon>
        <taxon>Neoptera</taxon>
        <taxon>Endopterygota</taxon>
        <taxon>Hymenoptera</taxon>
        <taxon>Apocrita</taxon>
        <taxon>Ichneumonoidea</taxon>
        <taxon>Braconidae</taxon>
        <taxon>Aphidiinae</taxon>
        <taxon>Aphidius</taxon>
    </lineage>
</organism>
<keyword evidence="3" id="KW-0472">Membrane</keyword>
<dbReference type="InterPro" id="IPR032675">
    <property type="entry name" value="LRR_dom_sf"/>
</dbReference>
<sequence length="349" mass="39637">MKVMMFIIVVLGVFLLTGVPCLVMAKSMAGGGLVLSDIDPTAQKKCQYGKIHSKYRVICYDLNYDEFPQTLRKDIEILYFTRNRVTELTNSTLEKFTDLSYISFQDNFITKIDTGAFESQKKNIQVIDLYRNAITKFPMNVFEYPELTTVSLGRNKLTDESLNHSILSRIVDLDISQNELLTKLPTTMSMPNLKYLNVSLNKIIKITPADLAHFCSIKLLDIDRNPLSLNACECTAIKEWINTHDITLIPKNLKCDKCTTSSKLLISNETYTIYNKCKDMTSRPYDWTTFCLITSGIVIILAVILFYIYKKKSTKKGNNTKINKELVLSTNGATTELLNNGIKSHPDDP</sequence>
<evidence type="ECO:0000256" key="3">
    <source>
        <dbReference type="SAM" id="Phobius"/>
    </source>
</evidence>
<evidence type="ECO:0000256" key="1">
    <source>
        <dbReference type="ARBA" id="ARBA00022614"/>
    </source>
</evidence>
<protein>
    <recommendedName>
        <fullName evidence="7">Leucine-rich repeat protein</fullName>
    </recommendedName>
</protein>
<dbReference type="Gene3D" id="3.80.10.10">
    <property type="entry name" value="Ribonuclease Inhibitor"/>
    <property type="match status" value="1"/>
</dbReference>
<comment type="caution">
    <text evidence="5">The sequence shown here is derived from an EMBL/GenBank/DDBJ whole genome shotgun (WGS) entry which is preliminary data.</text>
</comment>
<name>A0A834Y3X2_APHGI</name>
<feature type="chain" id="PRO_5032858048" description="Leucine-rich repeat protein" evidence="4">
    <location>
        <begin position="26"/>
        <end position="349"/>
    </location>
</feature>
<keyword evidence="3" id="KW-1133">Transmembrane helix</keyword>
<dbReference type="Pfam" id="PF13855">
    <property type="entry name" value="LRR_8"/>
    <property type="match status" value="1"/>
</dbReference>
<evidence type="ECO:0008006" key="7">
    <source>
        <dbReference type="Google" id="ProtNLM"/>
    </source>
</evidence>
<dbReference type="InterPro" id="IPR001611">
    <property type="entry name" value="Leu-rich_rpt"/>
</dbReference>
<evidence type="ECO:0000313" key="5">
    <source>
        <dbReference type="EMBL" id="KAF7996684.1"/>
    </source>
</evidence>
<evidence type="ECO:0000256" key="4">
    <source>
        <dbReference type="SAM" id="SignalP"/>
    </source>
</evidence>
<accession>A0A834Y3X2</accession>
<reference evidence="5 6" key="1">
    <citation type="submission" date="2020-08" db="EMBL/GenBank/DDBJ databases">
        <title>Aphidius gifuensis genome sequencing and assembly.</title>
        <authorList>
            <person name="Du Z."/>
        </authorList>
    </citation>
    <scope>NUCLEOTIDE SEQUENCE [LARGE SCALE GENOMIC DNA]</scope>
    <source>
        <strain evidence="5">YNYX2018</strain>
        <tissue evidence="5">Adults</tissue>
    </source>
</reference>
<evidence type="ECO:0000313" key="6">
    <source>
        <dbReference type="Proteomes" id="UP000639338"/>
    </source>
</evidence>
<dbReference type="Proteomes" id="UP000639338">
    <property type="component" value="Unassembled WGS sequence"/>
</dbReference>
<dbReference type="EMBL" id="JACMRX010000001">
    <property type="protein sequence ID" value="KAF7996684.1"/>
    <property type="molecule type" value="Genomic_DNA"/>
</dbReference>
<keyword evidence="4" id="KW-0732">Signal</keyword>
<keyword evidence="6" id="KW-1185">Reference proteome</keyword>
<proteinExistence type="predicted"/>
<dbReference type="OrthoDB" id="694479at2759"/>
<feature type="transmembrane region" description="Helical" evidence="3">
    <location>
        <begin position="287"/>
        <end position="309"/>
    </location>
</feature>
<dbReference type="InterPro" id="IPR050333">
    <property type="entry name" value="SLRP"/>
</dbReference>
<feature type="signal peptide" evidence="4">
    <location>
        <begin position="1"/>
        <end position="25"/>
    </location>
</feature>